<accession>A0A0K2V208</accession>
<proteinExistence type="predicted"/>
<evidence type="ECO:0000313" key="1">
    <source>
        <dbReference type="EMBL" id="CDW44519.1"/>
    </source>
</evidence>
<organism evidence="1">
    <name type="scientific">Lepeophtheirus salmonis</name>
    <name type="common">Salmon louse</name>
    <name type="synonym">Caligus salmonis</name>
    <dbReference type="NCBI Taxonomy" id="72036"/>
    <lineage>
        <taxon>Eukaryota</taxon>
        <taxon>Metazoa</taxon>
        <taxon>Ecdysozoa</taxon>
        <taxon>Arthropoda</taxon>
        <taxon>Crustacea</taxon>
        <taxon>Multicrustacea</taxon>
        <taxon>Hexanauplia</taxon>
        <taxon>Copepoda</taxon>
        <taxon>Siphonostomatoida</taxon>
        <taxon>Caligidae</taxon>
        <taxon>Lepeophtheirus</taxon>
    </lineage>
</organism>
<name>A0A0K2V208_LEPSM</name>
<sequence length="12" mass="1576">MNFCFLIELFLW</sequence>
<dbReference type="EMBL" id="HACA01027158">
    <property type="protein sequence ID" value="CDW44519.1"/>
    <property type="molecule type" value="Transcribed_RNA"/>
</dbReference>
<reference evidence="1" key="1">
    <citation type="submission" date="2014-05" db="EMBL/GenBank/DDBJ databases">
        <authorList>
            <person name="Chronopoulou M."/>
        </authorList>
    </citation>
    <scope>NUCLEOTIDE SEQUENCE</scope>
    <source>
        <tissue evidence="1">Whole organism</tissue>
    </source>
</reference>
<protein>
    <submittedName>
        <fullName evidence="1">Uncharacterized protein</fullName>
    </submittedName>
</protein>